<gene>
    <name evidence="1" type="ORF">HORIV_23350</name>
</gene>
<dbReference type="EMBL" id="AP019416">
    <property type="protein sequence ID" value="BBI49914.1"/>
    <property type="molecule type" value="Genomic_DNA"/>
</dbReference>
<sequence length="63" mass="6799">MKLPERLRFTELIPVAWQNGGGVTREVACQAGDGESPGWRVSVAELDREGPFSIIAGSDVTLQ</sequence>
<dbReference type="InterPro" id="IPR014710">
    <property type="entry name" value="RmlC-like_jellyroll"/>
</dbReference>
<keyword evidence="2" id="KW-1185">Reference proteome</keyword>
<dbReference type="InterPro" id="IPR011051">
    <property type="entry name" value="RmlC_Cupin_sf"/>
</dbReference>
<dbReference type="Proteomes" id="UP000289555">
    <property type="component" value="Chromosome"/>
</dbReference>
<accession>A0ABM7GH24</accession>
<organism evidence="1 2">
    <name type="scientific">Vreelandella olivaria</name>
    <dbReference type="NCBI Taxonomy" id="390919"/>
    <lineage>
        <taxon>Bacteria</taxon>
        <taxon>Pseudomonadati</taxon>
        <taxon>Pseudomonadota</taxon>
        <taxon>Gammaproteobacteria</taxon>
        <taxon>Oceanospirillales</taxon>
        <taxon>Halomonadaceae</taxon>
        <taxon>Vreelandella</taxon>
    </lineage>
</organism>
<evidence type="ECO:0008006" key="3">
    <source>
        <dbReference type="Google" id="ProtNLM"/>
    </source>
</evidence>
<name>A0ABM7GH24_9GAMM</name>
<evidence type="ECO:0000313" key="2">
    <source>
        <dbReference type="Proteomes" id="UP000289555"/>
    </source>
</evidence>
<proteinExistence type="predicted"/>
<evidence type="ECO:0000313" key="1">
    <source>
        <dbReference type="EMBL" id="BBI49914.1"/>
    </source>
</evidence>
<protein>
    <recommendedName>
        <fullName evidence="3">HutD family protein</fullName>
    </recommendedName>
</protein>
<dbReference type="Gene3D" id="2.60.120.10">
    <property type="entry name" value="Jelly Rolls"/>
    <property type="match status" value="1"/>
</dbReference>
<dbReference type="Pfam" id="PF05962">
    <property type="entry name" value="HutD"/>
    <property type="match status" value="1"/>
</dbReference>
<dbReference type="InterPro" id="IPR010282">
    <property type="entry name" value="Uncharacterised_HutD/Ves"/>
</dbReference>
<reference evidence="2" key="1">
    <citation type="journal article" date="2019" name="Microbiol. Resour. Announc.">
        <title>Complete Genome Sequence of Halomonas olivaria, a Moderately Halophilic Bacterium Isolated from Olive Processing Effluents, Obtained by Nanopore Sequencing.</title>
        <authorList>
            <person name="Nagata S."/>
            <person name="Ii K.M."/>
            <person name="Tsukimi T."/>
            <person name="Miura M.C."/>
            <person name="Galipon J."/>
            <person name="Arakawa K."/>
        </authorList>
    </citation>
    <scope>NUCLEOTIDE SEQUENCE [LARGE SCALE GENOMIC DNA]</scope>
    <source>
        <strain evidence="2">TYRC17</strain>
    </source>
</reference>
<dbReference type="SUPFAM" id="SSF51182">
    <property type="entry name" value="RmlC-like cupins"/>
    <property type="match status" value="1"/>
</dbReference>